<dbReference type="PANTHER" id="PTHR30244:SF34">
    <property type="entry name" value="DTDP-4-AMINO-4,6-DIDEOXYGALACTOSE TRANSAMINASE"/>
    <property type="match status" value="1"/>
</dbReference>
<evidence type="ECO:0000256" key="1">
    <source>
        <dbReference type="ARBA" id="ARBA00022898"/>
    </source>
</evidence>
<reference evidence="4 5" key="1">
    <citation type="submission" date="2023-03" db="EMBL/GenBank/DDBJ databases">
        <title>Draft genome sequence of Thalassotalea eurytherma JCM 18482T.</title>
        <authorList>
            <person name="Sawabe T."/>
        </authorList>
    </citation>
    <scope>NUCLEOTIDE SEQUENCE [LARGE SCALE GENOMIC DNA]</scope>
    <source>
        <strain evidence="4 5">JCM 18482</strain>
    </source>
</reference>
<dbReference type="RefSeq" id="WP_284208535.1">
    <property type="nucleotide sequence ID" value="NZ_BSSU01000013.1"/>
</dbReference>
<comment type="similarity">
    <text evidence="2 3">Belongs to the DegT/DnrJ/EryC1 family.</text>
</comment>
<organism evidence="4 5">
    <name type="scientific">Thalassotalea eurytherma</name>
    <dbReference type="NCBI Taxonomy" id="1144278"/>
    <lineage>
        <taxon>Bacteria</taxon>
        <taxon>Pseudomonadati</taxon>
        <taxon>Pseudomonadota</taxon>
        <taxon>Gammaproteobacteria</taxon>
        <taxon>Alteromonadales</taxon>
        <taxon>Colwelliaceae</taxon>
        <taxon>Thalassotalea</taxon>
    </lineage>
</organism>
<accession>A0ABQ6H8N7</accession>
<dbReference type="PIRSF" id="PIRSF000390">
    <property type="entry name" value="PLP_StrS"/>
    <property type="match status" value="1"/>
</dbReference>
<evidence type="ECO:0000313" key="5">
    <source>
        <dbReference type="Proteomes" id="UP001157133"/>
    </source>
</evidence>
<dbReference type="Gene3D" id="3.40.640.10">
    <property type="entry name" value="Type I PLP-dependent aspartate aminotransferase-like (Major domain)"/>
    <property type="match status" value="1"/>
</dbReference>
<proteinExistence type="inferred from homology"/>
<sequence>MAIAISTEHQVKNELSLVAQREYVALTSSGSSALIVALKASNIAPGSEVIMPAICCPAVLFAIQMAGFTPVLSDVSITTFCSTLADIEAQVSDKTKAVIAVHSYGIACDIKAISEYCKSKQLLLIEDACLAVGAITNNQPLGSFGDISIYSFGYDKTLALNYGGAIFTNNAALFSAIEATLNVNDFFCYQPNDGNIQRLKGALDELGDFTAKRINNVLFCHQQLQTEHISKPTIDVDQPLWRYPLIINGDRERFLAKADAKNILITSHYKSLEILKTGTTLPQAKYISDHVINIFVRPETPQQQIEDTVHFINEFAQ</sequence>
<dbReference type="PANTHER" id="PTHR30244">
    <property type="entry name" value="TRANSAMINASE"/>
    <property type="match status" value="1"/>
</dbReference>
<keyword evidence="1 3" id="KW-0663">Pyridoxal phosphate</keyword>
<keyword evidence="5" id="KW-1185">Reference proteome</keyword>
<name>A0ABQ6H8N7_9GAMM</name>
<dbReference type="Pfam" id="PF01041">
    <property type="entry name" value="DegT_DnrJ_EryC1"/>
    <property type="match status" value="1"/>
</dbReference>
<evidence type="ECO:0000313" key="4">
    <source>
        <dbReference type="EMBL" id="GLX83132.1"/>
    </source>
</evidence>
<dbReference type="SUPFAM" id="SSF53383">
    <property type="entry name" value="PLP-dependent transferases"/>
    <property type="match status" value="1"/>
</dbReference>
<evidence type="ECO:0000256" key="2">
    <source>
        <dbReference type="ARBA" id="ARBA00037999"/>
    </source>
</evidence>
<comment type="caution">
    <text evidence="4">The sequence shown here is derived from an EMBL/GenBank/DDBJ whole genome shotgun (WGS) entry which is preliminary data.</text>
</comment>
<dbReference type="Proteomes" id="UP001157133">
    <property type="component" value="Unassembled WGS sequence"/>
</dbReference>
<dbReference type="Gene3D" id="3.90.1150.10">
    <property type="entry name" value="Aspartate Aminotransferase, domain 1"/>
    <property type="match status" value="1"/>
</dbReference>
<evidence type="ECO:0000256" key="3">
    <source>
        <dbReference type="RuleBase" id="RU004508"/>
    </source>
</evidence>
<gene>
    <name evidence="4" type="ORF">theurythT_25840</name>
</gene>
<dbReference type="InterPro" id="IPR015421">
    <property type="entry name" value="PyrdxlP-dep_Trfase_major"/>
</dbReference>
<protein>
    <submittedName>
        <fullName evidence="4">Uncharacterized protein</fullName>
    </submittedName>
</protein>
<dbReference type="InterPro" id="IPR015422">
    <property type="entry name" value="PyrdxlP-dep_Trfase_small"/>
</dbReference>
<dbReference type="EMBL" id="BSSU01000013">
    <property type="protein sequence ID" value="GLX83132.1"/>
    <property type="molecule type" value="Genomic_DNA"/>
</dbReference>
<dbReference type="InterPro" id="IPR015424">
    <property type="entry name" value="PyrdxlP-dep_Trfase"/>
</dbReference>
<dbReference type="InterPro" id="IPR000653">
    <property type="entry name" value="DegT/StrS_aminotransferase"/>
</dbReference>